<dbReference type="InterPro" id="IPR050523">
    <property type="entry name" value="AKR_Detox_Biosynth"/>
</dbReference>
<dbReference type="GO" id="GO:0005829">
    <property type="term" value="C:cytosol"/>
    <property type="evidence" value="ECO:0007669"/>
    <property type="project" value="TreeGrafter"/>
</dbReference>
<dbReference type="Gene3D" id="3.20.20.100">
    <property type="entry name" value="NADP-dependent oxidoreductase domain"/>
    <property type="match status" value="1"/>
</dbReference>
<proteinExistence type="inferred from homology"/>
<gene>
    <name evidence="5" type="ORF">KP78_19070</name>
</gene>
<evidence type="ECO:0000256" key="2">
    <source>
        <dbReference type="ARBA" id="ARBA00023002"/>
    </source>
</evidence>
<dbReference type="OrthoDB" id="9773828at2"/>
<dbReference type="STRING" id="889306.KP78_19070"/>
<dbReference type="AlphaFoldDB" id="A0A0C2RYB4"/>
<name>A0A0C2RYB4_9BACL</name>
<protein>
    <submittedName>
        <fullName evidence="5">Oxidoreductase</fullName>
    </submittedName>
</protein>
<dbReference type="Proteomes" id="UP000031938">
    <property type="component" value="Unassembled WGS sequence"/>
</dbReference>
<dbReference type="InterPro" id="IPR036812">
    <property type="entry name" value="NAD(P)_OxRdtase_dom_sf"/>
</dbReference>
<dbReference type="EMBL" id="JXRP01000016">
    <property type="protein sequence ID" value="KIL46789.1"/>
    <property type="molecule type" value="Genomic_DNA"/>
</dbReference>
<comment type="similarity">
    <text evidence="3">Belongs to the aldo/keto reductase family. Aldo/keto reductase 2 subfamily.</text>
</comment>
<keyword evidence="6" id="KW-1185">Reference proteome</keyword>
<dbReference type="GO" id="GO:0016491">
    <property type="term" value="F:oxidoreductase activity"/>
    <property type="evidence" value="ECO:0007669"/>
    <property type="project" value="UniProtKB-KW"/>
</dbReference>
<organism evidence="5 6">
    <name type="scientific">Jeotgalibacillus soli</name>
    <dbReference type="NCBI Taxonomy" id="889306"/>
    <lineage>
        <taxon>Bacteria</taxon>
        <taxon>Bacillati</taxon>
        <taxon>Bacillota</taxon>
        <taxon>Bacilli</taxon>
        <taxon>Bacillales</taxon>
        <taxon>Caryophanaceae</taxon>
        <taxon>Jeotgalibacillus</taxon>
    </lineage>
</organism>
<dbReference type="FunFam" id="3.20.20.100:FF:000008">
    <property type="entry name" value="Aldo/keto reductase family oxidoreductase"/>
    <property type="match status" value="1"/>
</dbReference>
<evidence type="ECO:0000313" key="6">
    <source>
        <dbReference type="Proteomes" id="UP000031938"/>
    </source>
</evidence>
<accession>A0A0C2RYB4</accession>
<keyword evidence="2" id="KW-0560">Oxidoreductase</keyword>
<reference evidence="5 6" key="1">
    <citation type="submission" date="2015-01" db="EMBL/GenBank/DDBJ databases">
        <title>Genome sequencing of Jeotgalibacillus soli.</title>
        <authorList>
            <person name="Goh K.M."/>
            <person name="Chan K.-G."/>
            <person name="Yaakop A.S."/>
            <person name="Ee R."/>
            <person name="Gan H.M."/>
            <person name="Chan C.S."/>
        </authorList>
    </citation>
    <scope>NUCLEOTIDE SEQUENCE [LARGE SCALE GENOMIC DNA]</scope>
    <source>
        <strain evidence="5 6">P9</strain>
    </source>
</reference>
<dbReference type="InterPro" id="IPR023210">
    <property type="entry name" value="NADP_OxRdtase_dom"/>
</dbReference>
<dbReference type="PATRIC" id="fig|889306.3.peg.1923"/>
<sequence>MERIALAEELTFSRIIHGMMRLSEWSLSKEQRLSFIEEVMEQGITTFDHADIYGSYVCEELFGEALSLKPSLRDKMEIVTKCGIVLTSDNRPANRSHHYNTSKEHIIHSVNRSLENLHTDYIDLLLIHRPDPFMNPEEVSEAFDELFNDGKVRHFGVSNFKQHQYRMLDAYVSQPLVTNQIELSAYQLENIEDGTLNLSQEVQAPPMAWSPLAGGKLFNSVSDKAVRLRKALEDVGQEIGAKSIDEVLYTWLLVHPASIMPIVGSGNMERIQSAISALHLNMDQHQWFQIYQASLGHDVP</sequence>
<dbReference type="RefSeq" id="WP_041088199.1">
    <property type="nucleotide sequence ID" value="NZ_JXRP01000016.1"/>
</dbReference>
<comment type="caution">
    <text evidence="5">The sequence shown here is derived from an EMBL/GenBank/DDBJ whole genome shotgun (WGS) entry which is preliminary data.</text>
</comment>
<dbReference type="SUPFAM" id="SSF51430">
    <property type="entry name" value="NAD(P)-linked oxidoreductase"/>
    <property type="match status" value="1"/>
</dbReference>
<dbReference type="CDD" id="cd19092">
    <property type="entry name" value="AKR_BsYcsN_EcYdhF-like"/>
    <property type="match status" value="1"/>
</dbReference>
<feature type="domain" description="NADP-dependent oxidoreductase" evidence="4">
    <location>
        <begin position="14"/>
        <end position="291"/>
    </location>
</feature>
<dbReference type="Pfam" id="PF00248">
    <property type="entry name" value="Aldo_ket_red"/>
    <property type="match status" value="1"/>
</dbReference>
<evidence type="ECO:0000256" key="3">
    <source>
        <dbReference type="ARBA" id="ARBA00038157"/>
    </source>
</evidence>
<dbReference type="PANTHER" id="PTHR43364">
    <property type="entry name" value="NADH-SPECIFIC METHYLGLYOXAL REDUCTASE-RELATED"/>
    <property type="match status" value="1"/>
</dbReference>
<evidence type="ECO:0000313" key="5">
    <source>
        <dbReference type="EMBL" id="KIL46789.1"/>
    </source>
</evidence>
<evidence type="ECO:0000256" key="1">
    <source>
        <dbReference type="ARBA" id="ARBA00022857"/>
    </source>
</evidence>
<dbReference type="PANTHER" id="PTHR43364:SF1">
    <property type="entry name" value="OXIDOREDUCTASE YDHF"/>
    <property type="match status" value="1"/>
</dbReference>
<evidence type="ECO:0000259" key="4">
    <source>
        <dbReference type="Pfam" id="PF00248"/>
    </source>
</evidence>
<keyword evidence="1" id="KW-0521">NADP</keyword>